<dbReference type="EMBL" id="RCBY01000018">
    <property type="protein sequence ID" value="RQH52001.1"/>
    <property type="molecule type" value="Genomic_DNA"/>
</dbReference>
<dbReference type="AlphaFoldDB" id="A0A3N6PIM1"/>
<gene>
    <name evidence="1" type="ORF">D5R40_05435</name>
</gene>
<dbReference type="Proteomes" id="UP000269154">
    <property type="component" value="Unassembled WGS sequence"/>
</dbReference>
<evidence type="ECO:0000313" key="1">
    <source>
        <dbReference type="EMBL" id="RQH52001.1"/>
    </source>
</evidence>
<keyword evidence="2" id="KW-1185">Reference proteome</keyword>
<comment type="caution">
    <text evidence="1">The sequence shown here is derived from an EMBL/GenBank/DDBJ whole genome shotgun (WGS) entry which is preliminary data.</text>
</comment>
<name>A0A3N6PIM1_9CYAN</name>
<sequence>MKAKVESFARINDISLLTRDEILGDLEALISSVFIERIWDICRRFSFLPGVRSQELEGRYKGSTWNVNFPKYSLIQQPLNFIL</sequence>
<proteinExistence type="predicted"/>
<organism evidence="1 2">
    <name type="scientific">Okeania hirsuta</name>
    <dbReference type="NCBI Taxonomy" id="1458930"/>
    <lineage>
        <taxon>Bacteria</taxon>
        <taxon>Bacillati</taxon>
        <taxon>Cyanobacteriota</taxon>
        <taxon>Cyanophyceae</taxon>
        <taxon>Oscillatoriophycideae</taxon>
        <taxon>Oscillatoriales</taxon>
        <taxon>Microcoleaceae</taxon>
        <taxon>Okeania</taxon>
    </lineage>
</organism>
<accession>A0A3N6PIM1</accession>
<reference evidence="1 2" key="1">
    <citation type="journal article" date="2018" name="ACS Chem. Biol.">
        <title>Ketoreductase domain dysfunction expands chemodiversity: malyngamide biosynthesis in the cyanobacterium Okeania hirsuta.</title>
        <authorList>
            <person name="Moss N.A."/>
            <person name="Leao T."/>
            <person name="Rankin M."/>
            <person name="McCullough T.M."/>
            <person name="Qu P."/>
            <person name="Korobeynikov A."/>
            <person name="Smith J.L."/>
            <person name="Gerwick L."/>
            <person name="Gerwick W.H."/>
        </authorList>
    </citation>
    <scope>NUCLEOTIDE SEQUENCE [LARGE SCALE GENOMIC DNA]</scope>
    <source>
        <strain evidence="1 2">PAB10Feb10-1</strain>
    </source>
</reference>
<protein>
    <submittedName>
        <fullName evidence="1">Uncharacterized protein</fullName>
    </submittedName>
</protein>
<evidence type="ECO:0000313" key="2">
    <source>
        <dbReference type="Proteomes" id="UP000269154"/>
    </source>
</evidence>